<gene>
    <name evidence="3" type="ORF">ElP_38910</name>
</gene>
<reference evidence="3 4" key="1">
    <citation type="submission" date="2019-02" db="EMBL/GenBank/DDBJ databases">
        <title>Deep-cultivation of Planctomycetes and their phenomic and genomic characterization uncovers novel biology.</title>
        <authorList>
            <person name="Wiegand S."/>
            <person name="Jogler M."/>
            <person name="Boedeker C."/>
            <person name="Pinto D."/>
            <person name="Vollmers J."/>
            <person name="Rivas-Marin E."/>
            <person name="Kohn T."/>
            <person name="Peeters S.H."/>
            <person name="Heuer A."/>
            <person name="Rast P."/>
            <person name="Oberbeckmann S."/>
            <person name="Bunk B."/>
            <person name="Jeske O."/>
            <person name="Meyerdierks A."/>
            <person name="Storesund J.E."/>
            <person name="Kallscheuer N."/>
            <person name="Luecker S."/>
            <person name="Lage O.M."/>
            <person name="Pohl T."/>
            <person name="Merkel B.J."/>
            <person name="Hornburger P."/>
            <person name="Mueller R.-W."/>
            <person name="Bruemmer F."/>
            <person name="Labrenz M."/>
            <person name="Spormann A.M."/>
            <person name="Op den Camp H."/>
            <person name="Overmann J."/>
            <person name="Amann R."/>
            <person name="Jetten M.S.M."/>
            <person name="Mascher T."/>
            <person name="Medema M.H."/>
            <person name="Devos D.P."/>
            <person name="Kaster A.-K."/>
            <person name="Ovreas L."/>
            <person name="Rohde M."/>
            <person name="Galperin M.Y."/>
            <person name="Jogler C."/>
        </authorList>
    </citation>
    <scope>NUCLEOTIDE SEQUENCE [LARGE SCALE GENOMIC DNA]</scope>
    <source>
        <strain evidence="3 4">ElP</strain>
    </source>
</reference>
<keyword evidence="4" id="KW-1185">Reference proteome</keyword>
<protein>
    <recommendedName>
        <fullName evidence="5">Glycosyltransferase RgtA/B/C/D-like domain-containing protein</fullName>
    </recommendedName>
</protein>
<keyword evidence="2" id="KW-0472">Membrane</keyword>
<name>A0A518H568_9BACT</name>
<feature type="compositionally biased region" description="Basic and acidic residues" evidence="1">
    <location>
        <begin position="572"/>
        <end position="583"/>
    </location>
</feature>
<evidence type="ECO:0000313" key="3">
    <source>
        <dbReference type="EMBL" id="QDV35981.1"/>
    </source>
</evidence>
<feature type="transmembrane region" description="Helical" evidence="2">
    <location>
        <begin position="143"/>
        <end position="164"/>
    </location>
</feature>
<feature type="transmembrane region" description="Helical" evidence="2">
    <location>
        <begin position="12"/>
        <end position="36"/>
    </location>
</feature>
<evidence type="ECO:0000256" key="2">
    <source>
        <dbReference type="SAM" id="Phobius"/>
    </source>
</evidence>
<feature type="transmembrane region" description="Helical" evidence="2">
    <location>
        <begin position="335"/>
        <end position="354"/>
    </location>
</feature>
<feature type="transmembrane region" description="Helical" evidence="2">
    <location>
        <begin position="92"/>
        <end position="113"/>
    </location>
</feature>
<dbReference type="AlphaFoldDB" id="A0A518H568"/>
<dbReference type="KEGG" id="tpla:ElP_38910"/>
<feature type="region of interest" description="Disordered" evidence="1">
    <location>
        <begin position="568"/>
        <end position="589"/>
    </location>
</feature>
<keyword evidence="2" id="KW-1133">Transmembrane helix</keyword>
<feature type="transmembrane region" description="Helical" evidence="2">
    <location>
        <begin position="366"/>
        <end position="389"/>
    </location>
</feature>
<feature type="transmembrane region" description="Helical" evidence="2">
    <location>
        <begin position="292"/>
        <end position="314"/>
    </location>
</feature>
<dbReference type="Proteomes" id="UP000317835">
    <property type="component" value="Chromosome"/>
</dbReference>
<evidence type="ECO:0000256" key="1">
    <source>
        <dbReference type="SAM" id="MobiDB-lite"/>
    </source>
</evidence>
<accession>A0A518H568</accession>
<evidence type="ECO:0008006" key="5">
    <source>
        <dbReference type="Google" id="ProtNLM"/>
    </source>
</evidence>
<feature type="transmembrane region" description="Helical" evidence="2">
    <location>
        <begin position="221"/>
        <end position="239"/>
    </location>
</feature>
<feature type="transmembrane region" description="Helical" evidence="2">
    <location>
        <begin position="401"/>
        <end position="418"/>
    </location>
</feature>
<dbReference type="EMBL" id="CP036426">
    <property type="protein sequence ID" value="QDV35981.1"/>
    <property type="molecule type" value="Genomic_DNA"/>
</dbReference>
<feature type="transmembrane region" description="Helical" evidence="2">
    <location>
        <begin position="184"/>
        <end position="209"/>
    </location>
</feature>
<keyword evidence="2" id="KW-0812">Transmembrane</keyword>
<evidence type="ECO:0000313" key="4">
    <source>
        <dbReference type="Proteomes" id="UP000317835"/>
    </source>
</evidence>
<proteinExistence type="predicted"/>
<organism evidence="3 4">
    <name type="scientific">Tautonia plasticadhaerens</name>
    <dbReference type="NCBI Taxonomy" id="2527974"/>
    <lineage>
        <taxon>Bacteria</taxon>
        <taxon>Pseudomonadati</taxon>
        <taxon>Planctomycetota</taxon>
        <taxon>Planctomycetia</taxon>
        <taxon>Isosphaerales</taxon>
        <taxon>Isosphaeraceae</taxon>
        <taxon>Tautonia</taxon>
    </lineage>
</organism>
<sequence length="645" mass="68979">MRGDGDSPRRAVLHLAWLIVLGSAFLAPVLGTGYWAEDLYQSMSPRASTVLNGSTYAEVIFDHVVHTLRLGRFFPLTGMLIPAVHAAFAEVWQYKAFLVGASLLDLTLFYALARTLTGRRDFAAFSSCLAVGLMQFRATIDPFIGNVGMVQILVALLFGSLLALQRHLDRPGGGPRSWWLLGSVSAYLACALLYEVSYVLVPLHLLLIARAGVGVRRFARTASPFLGVVGVCGALSVLLRRLYPSEMYWHHTDFAPLDVLRAVAYQTSAALPMSYFLADPIDLFPSPTGAAMLRWLLDARVVLVGSAAFGLCLICARRPGGAGAPGPIGRADRRWLVALGAILAVFPSLLLAISPHHRATMAPGVGWIPVLIQIFGVALAGSAILWALIESPAGGGPGARWKALLASMLVASTVGITYRANEEVARCFLAAPGTERFRTEVGVAGGGHHHPRLLLEAALRAGLLDEVPEHATVERTRDYPFWYDATYAPLFFASYAGKPVDSPGPSSPPVPTPAPADSYRVRDMHTWRGFGAVLLSRRTGGGEPGGDPAEDRALRLYVRHPSIDRVGPADAFHLEGADPEGREPGAPVDAEDLPVLRSGPGWVLLSLGPMGGVLPADSLRVVFDRPRDPALARGPSGGSPPARLH</sequence>